<accession>A0AA88DMK8</accession>
<reference evidence="2" key="1">
    <citation type="submission" date="2023-07" db="EMBL/GenBank/DDBJ databases">
        <title>draft genome sequence of fig (Ficus carica).</title>
        <authorList>
            <person name="Takahashi T."/>
            <person name="Nishimura K."/>
        </authorList>
    </citation>
    <scope>NUCLEOTIDE SEQUENCE</scope>
</reference>
<evidence type="ECO:0000256" key="1">
    <source>
        <dbReference type="SAM" id="MobiDB-lite"/>
    </source>
</evidence>
<keyword evidence="3" id="KW-1185">Reference proteome</keyword>
<name>A0AA88DMK8_FICCA</name>
<dbReference type="Proteomes" id="UP001187192">
    <property type="component" value="Unassembled WGS sequence"/>
</dbReference>
<proteinExistence type="predicted"/>
<evidence type="ECO:0000313" key="3">
    <source>
        <dbReference type="Proteomes" id="UP001187192"/>
    </source>
</evidence>
<feature type="region of interest" description="Disordered" evidence="1">
    <location>
        <begin position="1"/>
        <end position="30"/>
    </location>
</feature>
<gene>
    <name evidence="2" type="ORF">TIFTF001_027213</name>
</gene>
<organism evidence="2 3">
    <name type="scientific">Ficus carica</name>
    <name type="common">Common fig</name>
    <dbReference type="NCBI Taxonomy" id="3494"/>
    <lineage>
        <taxon>Eukaryota</taxon>
        <taxon>Viridiplantae</taxon>
        <taxon>Streptophyta</taxon>
        <taxon>Embryophyta</taxon>
        <taxon>Tracheophyta</taxon>
        <taxon>Spermatophyta</taxon>
        <taxon>Magnoliopsida</taxon>
        <taxon>eudicotyledons</taxon>
        <taxon>Gunneridae</taxon>
        <taxon>Pentapetalae</taxon>
        <taxon>rosids</taxon>
        <taxon>fabids</taxon>
        <taxon>Rosales</taxon>
        <taxon>Moraceae</taxon>
        <taxon>Ficeae</taxon>
        <taxon>Ficus</taxon>
    </lineage>
</organism>
<dbReference type="AlphaFoldDB" id="A0AA88DMK8"/>
<sequence>MRRTGRSRYPCPEEKIQPPREVLTEPGKSSGKITIGLCGTDLSNTLPTTAESFLDWPTHTAVTGCAISTTLHHLTLDIWYLSLYTSLSLLWRHPPPDPG</sequence>
<protein>
    <submittedName>
        <fullName evidence="2">Uncharacterized protein</fullName>
    </submittedName>
</protein>
<evidence type="ECO:0000313" key="2">
    <source>
        <dbReference type="EMBL" id="GMN58112.1"/>
    </source>
</evidence>
<comment type="caution">
    <text evidence="2">The sequence shown here is derived from an EMBL/GenBank/DDBJ whole genome shotgun (WGS) entry which is preliminary data.</text>
</comment>
<dbReference type="EMBL" id="BTGU01000075">
    <property type="protein sequence ID" value="GMN58112.1"/>
    <property type="molecule type" value="Genomic_DNA"/>
</dbReference>